<name>A0ABV7AA07_9BACI</name>
<protein>
    <submittedName>
        <fullName evidence="1">TIGR02328 family protein</fullName>
    </submittedName>
</protein>
<dbReference type="EMBL" id="JBHRRZ010000039">
    <property type="protein sequence ID" value="MFC2949798.1"/>
    <property type="molecule type" value="Genomic_DNA"/>
</dbReference>
<evidence type="ECO:0000313" key="2">
    <source>
        <dbReference type="Proteomes" id="UP001595387"/>
    </source>
</evidence>
<dbReference type="RefSeq" id="WP_390307768.1">
    <property type="nucleotide sequence ID" value="NZ_JBHRRZ010000039.1"/>
</dbReference>
<organism evidence="1 2">
    <name type="scientific">Virgibacillus sediminis</name>
    <dbReference type="NCBI Taxonomy" id="202260"/>
    <lineage>
        <taxon>Bacteria</taxon>
        <taxon>Bacillati</taxon>
        <taxon>Bacillota</taxon>
        <taxon>Bacilli</taxon>
        <taxon>Bacillales</taxon>
        <taxon>Bacillaceae</taxon>
        <taxon>Virgibacillus</taxon>
    </lineage>
</organism>
<dbReference type="InterPro" id="IPR004260">
    <property type="entry name" value="Pyr-dimer_DNA_glycosylase"/>
</dbReference>
<comment type="caution">
    <text evidence="1">The sequence shown here is derived from an EMBL/GenBank/DDBJ whole genome shotgun (WGS) entry which is preliminary data.</text>
</comment>
<sequence>MRLWHEQLIPYLPRQQLLGQHRECCALRGKGWGKPHATVNYIFNHSPYRLFLYHREIMMEMDKRGYRHDPLWDDPYYRGKNSPNHTEASLYQKETKLKISFPIYPEHNKSYLAECLANLHSKGVELPACLSSPNE</sequence>
<dbReference type="Proteomes" id="UP001595387">
    <property type="component" value="Unassembled WGS sequence"/>
</dbReference>
<dbReference type="NCBIfam" id="TIGR02328">
    <property type="entry name" value="TIGR02328 family protein"/>
    <property type="match status" value="1"/>
</dbReference>
<proteinExistence type="predicted"/>
<accession>A0ABV7AA07</accession>
<evidence type="ECO:0000313" key="1">
    <source>
        <dbReference type="EMBL" id="MFC2949798.1"/>
    </source>
</evidence>
<reference evidence="2" key="1">
    <citation type="journal article" date="2019" name="Int. J. Syst. Evol. Microbiol.">
        <title>The Global Catalogue of Microorganisms (GCM) 10K type strain sequencing project: providing services to taxonomists for standard genome sequencing and annotation.</title>
        <authorList>
            <consortium name="The Broad Institute Genomics Platform"/>
            <consortium name="The Broad Institute Genome Sequencing Center for Infectious Disease"/>
            <person name="Wu L."/>
            <person name="Ma J."/>
        </authorList>
    </citation>
    <scope>NUCLEOTIDE SEQUENCE [LARGE SCALE GENOMIC DNA]</scope>
    <source>
        <strain evidence="2">KCTC 13193</strain>
    </source>
</reference>
<dbReference type="InterPro" id="IPR012650">
    <property type="entry name" value="CHP02328"/>
</dbReference>
<gene>
    <name evidence="1" type="ORF">ACFODW_15860</name>
</gene>
<dbReference type="Pfam" id="PF03013">
    <property type="entry name" value="Pyr_excise"/>
    <property type="match status" value="1"/>
</dbReference>
<keyword evidence="2" id="KW-1185">Reference proteome</keyword>